<feature type="region of interest" description="Disordered" evidence="1">
    <location>
        <begin position="18"/>
        <end position="45"/>
    </location>
</feature>
<protein>
    <submittedName>
        <fullName evidence="2">Uncharacterized protein</fullName>
    </submittedName>
</protein>
<sequence length="100" mass="11148">MSRRTHWIEPSRYEWCEGMDPKDRRSSDQPASSNPVLGNELGGKHAPDFVVGERISLRLNYLGKSYATRAPDSIAHSPDPYARDEAGPSRAISLCHPQCP</sequence>
<reference evidence="2 3" key="3">
    <citation type="submission" date="2019-11" db="EMBL/GenBank/DDBJ databases">
        <title>A de novo genome assembly of a pear dwarfing rootstock.</title>
        <authorList>
            <person name="Wang F."/>
            <person name="Wang J."/>
            <person name="Li S."/>
            <person name="Zhang Y."/>
            <person name="Fang M."/>
            <person name="Ma L."/>
            <person name="Zhao Y."/>
            <person name="Jiang S."/>
        </authorList>
    </citation>
    <scope>NUCLEOTIDE SEQUENCE [LARGE SCALE GENOMIC DNA]</scope>
    <source>
        <strain evidence="2">S2</strain>
        <tissue evidence="2">Leaf</tissue>
    </source>
</reference>
<dbReference type="Proteomes" id="UP000327157">
    <property type="component" value="Chromosome 6"/>
</dbReference>
<dbReference type="AlphaFoldDB" id="A0A5N5HYI3"/>
<feature type="compositionally biased region" description="Basic and acidic residues" evidence="1">
    <location>
        <begin position="18"/>
        <end position="27"/>
    </location>
</feature>
<reference evidence="3" key="2">
    <citation type="submission" date="2019-10" db="EMBL/GenBank/DDBJ databases">
        <title>A de novo genome assembly of a pear dwarfing rootstock.</title>
        <authorList>
            <person name="Wang F."/>
            <person name="Wang J."/>
            <person name="Li S."/>
            <person name="Zhang Y."/>
            <person name="Fang M."/>
            <person name="Ma L."/>
            <person name="Zhao Y."/>
            <person name="Jiang S."/>
        </authorList>
    </citation>
    <scope>NUCLEOTIDE SEQUENCE [LARGE SCALE GENOMIC DNA]</scope>
</reference>
<name>A0A5N5HYI3_9ROSA</name>
<accession>A0A5N5HYI3</accession>
<dbReference type="EMBL" id="SMOL01000120">
    <property type="protein sequence ID" value="KAB2633005.1"/>
    <property type="molecule type" value="Genomic_DNA"/>
</dbReference>
<comment type="caution">
    <text evidence="2">The sequence shown here is derived from an EMBL/GenBank/DDBJ whole genome shotgun (WGS) entry which is preliminary data.</text>
</comment>
<reference evidence="2 3" key="1">
    <citation type="submission" date="2019-09" db="EMBL/GenBank/DDBJ databases">
        <authorList>
            <person name="Ou C."/>
        </authorList>
    </citation>
    <scope>NUCLEOTIDE SEQUENCE [LARGE SCALE GENOMIC DNA]</scope>
    <source>
        <strain evidence="2">S2</strain>
        <tissue evidence="2">Leaf</tissue>
    </source>
</reference>
<evidence type="ECO:0000313" key="3">
    <source>
        <dbReference type="Proteomes" id="UP000327157"/>
    </source>
</evidence>
<evidence type="ECO:0000313" key="2">
    <source>
        <dbReference type="EMBL" id="KAB2633005.1"/>
    </source>
</evidence>
<keyword evidence="3" id="KW-1185">Reference proteome</keyword>
<gene>
    <name evidence="2" type="ORF">D8674_029252</name>
</gene>
<evidence type="ECO:0000256" key="1">
    <source>
        <dbReference type="SAM" id="MobiDB-lite"/>
    </source>
</evidence>
<feature type="region of interest" description="Disordered" evidence="1">
    <location>
        <begin position="68"/>
        <end position="100"/>
    </location>
</feature>
<proteinExistence type="predicted"/>
<organism evidence="2 3">
    <name type="scientific">Pyrus ussuriensis x Pyrus communis</name>
    <dbReference type="NCBI Taxonomy" id="2448454"/>
    <lineage>
        <taxon>Eukaryota</taxon>
        <taxon>Viridiplantae</taxon>
        <taxon>Streptophyta</taxon>
        <taxon>Embryophyta</taxon>
        <taxon>Tracheophyta</taxon>
        <taxon>Spermatophyta</taxon>
        <taxon>Magnoliopsida</taxon>
        <taxon>eudicotyledons</taxon>
        <taxon>Gunneridae</taxon>
        <taxon>Pentapetalae</taxon>
        <taxon>rosids</taxon>
        <taxon>fabids</taxon>
        <taxon>Rosales</taxon>
        <taxon>Rosaceae</taxon>
        <taxon>Amygdaloideae</taxon>
        <taxon>Maleae</taxon>
        <taxon>Pyrus</taxon>
    </lineage>
</organism>